<dbReference type="PANTHER" id="PTHR34678:SF1">
    <property type="entry name" value="LARGE RIBOSOMAL SUBUNIT PROTEIN CL37"/>
    <property type="match status" value="1"/>
</dbReference>
<gene>
    <name evidence="2" type="ORF">SADUNF_Sadunf16G0024500</name>
</gene>
<sequence>MRKKGRWPPSKMKKFSADPFASHKMKMKMKLARKIRLRRKRLVRERRMRKKGSWQERSALNRR</sequence>
<reference evidence="2 3" key="1">
    <citation type="submission" date="2020-10" db="EMBL/GenBank/DDBJ databases">
        <title>Plant Genome Project.</title>
        <authorList>
            <person name="Zhang R.-G."/>
        </authorList>
    </citation>
    <scope>NUCLEOTIDE SEQUENCE [LARGE SCALE GENOMIC DNA]</scope>
    <source>
        <strain evidence="2">FAFU-HL-1</strain>
        <tissue evidence="2">Leaf</tissue>
    </source>
</reference>
<keyword evidence="3" id="KW-1185">Reference proteome</keyword>
<dbReference type="AlphaFoldDB" id="A0A835MP48"/>
<proteinExistence type="predicted"/>
<feature type="region of interest" description="Disordered" evidence="1">
    <location>
        <begin position="44"/>
        <end position="63"/>
    </location>
</feature>
<accession>A0A835MP48</accession>
<protein>
    <recommendedName>
        <fullName evidence="4">Ribosomal protein L41</fullName>
    </recommendedName>
</protein>
<dbReference type="Proteomes" id="UP000657918">
    <property type="component" value="Chromosome 16"/>
</dbReference>
<evidence type="ECO:0008006" key="4">
    <source>
        <dbReference type="Google" id="ProtNLM"/>
    </source>
</evidence>
<dbReference type="EMBL" id="JADGMS010000016">
    <property type="protein sequence ID" value="KAF9664493.1"/>
    <property type="molecule type" value="Genomic_DNA"/>
</dbReference>
<dbReference type="GO" id="GO:0009535">
    <property type="term" value="C:chloroplast thylakoid membrane"/>
    <property type="evidence" value="ECO:0007669"/>
    <property type="project" value="TreeGrafter"/>
</dbReference>
<evidence type="ECO:0000313" key="3">
    <source>
        <dbReference type="Proteomes" id="UP000657918"/>
    </source>
</evidence>
<organism evidence="2 3">
    <name type="scientific">Salix dunnii</name>
    <dbReference type="NCBI Taxonomy" id="1413687"/>
    <lineage>
        <taxon>Eukaryota</taxon>
        <taxon>Viridiplantae</taxon>
        <taxon>Streptophyta</taxon>
        <taxon>Embryophyta</taxon>
        <taxon>Tracheophyta</taxon>
        <taxon>Spermatophyta</taxon>
        <taxon>Magnoliopsida</taxon>
        <taxon>eudicotyledons</taxon>
        <taxon>Gunneridae</taxon>
        <taxon>Pentapetalae</taxon>
        <taxon>rosids</taxon>
        <taxon>fabids</taxon>
        <taxon>Malpighiales</taxon>
        <taxon>Salicaceae</taxon>
        <taxon>Saliceae</taxon>
        <taxon>Salix</taxon>
    </lineage>
</organism>
<dbReference type="GO" id="GO:0032544">
    <property type="term" value="P:plastid translation"/>
    <property type="evidence" value="ECO:0007669"/>
    <property type="project" value="TreeGrafter"/>
</dbReference>
<evidence type="ECO:0000313" key="2">
    <source>
        <dbReference type="EMBL" id="KAF9664493.1"/>
    </source>
</evidence>
<dbReference type="PANTHER" id="PTHR34678">
    <property type="entry name" value="50S RIBOSOMAL PROTEIN 5, CHLOROPLASTIC"/>
    <property type="match status" value="1"/>
</dbReference>
<evidence type="ECO:0000256" key="1">
    <source>
        <dbReference type="SAM" id="MobiDB-lite"/>
    </source>
</evidence>
<comment type="caution">
    <text evidence="2">The sequence shown here is derived from an EMBL/GenBank/DDBJ whole genome shotgun (WGS) entry which is preliminary data.</text>
</comment>
<name>A0A835MP48_9ROSI</name>
<dbReference type="InterPro" id="IPR040307">
    <property type="entry name" value="Ribosomal_cL37"/>
</dbReference>